<name>A0ABR7JIW0_9FLAO</name>
<comment type="caution">
    <text evidence="1">The sequence shown here is derived from an EMBL/GenBank/DDBJ whole genome shotgun (WGS) entry which is preliminary data.</text>
</comment>
<keyword evidence="1" id="KW-0540">Nuclease</keyword>
<dbReference type="GO" id="GO:0004519">
    <property type="term" value="F:endonuclease activity"/>
    <property type="evidence" value="ECO:0007669"/>
    <property type="project" value="UniProtKB-KW"/>
</dbReference>
<sequence length="278" mass="32934">MKELKFLMWNLRNRGKKYINAFDELYREQKPDFLLLIESDIEDKHIEELSKGLLKSVMLNKKKTIRLYVNPKYNVQLINEEEAKDGRYSQIKERLVFFKCDIDGLKILLVGVHFPSKFNNSPNTQFNIMKRWLDWIKAQEMIIKTENTIIWGDLNLNPFDLAIYRDGGLNAHPSVKHKPKVKPLYYNPMWSTLGDFIYKTNKEKVPGTFFYDLPIDNHDDFHWNSIDGVLIKKDFAEHFSKKDLEIIVKTKSHLFSDLYGIDSVKYSDHLPLKFKLLI</sequence>
<evidence type="ECO:0000313" key="2">
    <source>
        <dbReference type="Proteomes" id="UP000621670"/>
    </source>
</evidence>
<dbReference type="RefSeq" id="WP_166138527.1">
    <property type="nucleotide sequence ID" value="NZ_JAAOBY010000009.1"/>
</dbReference>
<dbReference type="EMBL" id="JACRUM010000009">
    <property type="protein sequence ID" value="MBC5864437.1"/>
    <property type="molecule type" value="Genomic_DNA"/>
</dbReference>
<keyword evidence="1" id="KW-0378">Hydrolase</keyword>
<keyword evidence="1" id="KW-0255">Endonuclease</keyword>
<dbReference type="Proteomes" id="UP000621670">
    <property type="component" value="Unassembled WGS sequence"/>
</dbReference>
<dbReference type="InterPro" id="IPR036691">
    <property type="entry name" value="Endo/exonu/phosph_ase_sf"/>
</dbReference>
<dbReference type="SUPFAM" id="SSF56219">
    <property type="entry name" value="DNase I-like"/>
    <property type="match status" value="1"/>
</dbReference>
<evidence type="ECO:0000313" key="1">
    <source>
        <dbReference type="EMBL" id="MBC5864437.1"/>
    </source>
</evidence>
<organism evidence="1 2">
    <name type="scientific">Flavobacterium turcicum</name>
    <dbReference type="NCBI Taxonomy" id="2764718"/>
    <lineage>
        <taxon>Bacteria</taxon>
        <taxon>Pseudomonadati</taxon>
        <taxon>Bacteroidota</taxon>
        <taxon>Flavobacteriia</taxon>
        <taxon>Flavobacteriales</taxon>
        <taxon>Flavobacteriaceae</taxon>
        <taxon>Flavobacterium</taxon>
    </lineage>
</organism>
<reference evidence="1 2" key="1">
    <citation type="submission" date="2020-08" db="EMBL/GenBank/DDBJ databases">
        <title>Description of novel Flavobacterium F-400 isolate.</title>
        <authorList>
            <person name="Saticioglu I."/>
            <person name="Duman M."/>
            <person name="Altun S."/>
        </authorList>
    </citation>
    <scope>NUCLEOTIDE SEQUENCE [LARGE SCALE GENOMIC DNA]</scope>
    <source>
        <strain evidence="1 2">F-400</strain>
    </source>
</reference>
<proteinExistence type="predicted"/>
<protein>
    <submittedName>
        <fullName evidence="1">Endonuclease/exonuclease/phosphatase family protein</fullName>
    </submittedName>
</protein>
<dbReference type="Gene3D" id="3.60.10.10">
    <property type="entry name" value="Endonuclease/exonuclease/phosphatase"/>
    <property type="match status" value="1"/>
</dbReference>
<gene>
    <name evidence="1" type="ORF">H8R26_13490</name>
</gene>
<accession>A0ABR7JIW0</accession>
<keyword evidence="2" id="KW-1185">Reference proteome</keyword>